<dbReference type="Proteomes" id="UP001186974">
    <property type="component" value="Unassembled WGS sequence"/>
</dbReference>
<keyword evidence="2" id="KW-1185">Reference proteome</keyword>
<comment type="caution">
    <text evidence="1">The sequence shown here is derived from an EMBL/GenBank/DDBJ whole genome shotgun (WGS) entry which is preliminary data.</text>
</comment>
<evidence type="ECO:0000313" key="1">
    <source>
        <dbReference type="EMBL" id="KAK3064112.1"/>
    </source>
</evidence>
<dbReference type="EMBL" id="JAWDJW010006610">
    <property type="protein sequence ID" value="KAK3064112.1"/>
    <property type="molecule type" value="Genomic_DNA"/>
</dbReference>
<proteinExistence type="predicted"/>
<accession>A0ACC3DA42</accession>
<gene>
    <name evidence="1" type="ORF">LTS18_010029</name>
</gene>
<protein>
    <submittedName>
        <fullName evidence="1">Uncharacterized protein</fullName>
    </submittedName>
</protein>
<evidence type="ECO:0000313" key="2">
    <source>
        <dbReference type="Proteomes" id="UP001186974"/>
    </source>
</evidence>
<name>A0ACC3DA42_9PEZI</name>
<reference evidence="1" key="1">
    <citation type="submission" date="2024-09" db="EMBL/GenBank/DDBJ databases">
        <title>Black Yeasts Isolated from many extreme environments.</title>
        <authorList>
            <person name="Coleine C."/>
            <person name="Stajich J.E."/>
            <person name="Selbmann L."/>
        </authorList>
    </citation>
    <scope>NUCLEOTIDE SEQUENCE</scope>
    <source>
        <strain evidence="1">CCFEE 5737</strain>
    </source>
</reference>
<sequence>PGFNAYQHAEACHKLMKKLGYDQYVTQGGDFGYFISRLMGKKYPESVKASHINMAGPKEPTITSHPALYAEVQATPLTDAEKAGLERTEWFRTSGNGYFIEQATKPQTIGYSVTDSPVGLLAWIYEKMHDWSDKYPWTEDEVLTWICIYYFSTAGPAASQRIYYESNQGKPSAFELVSEYVPDVKLGIARFPKELILLPKLWSHTLGPVVFESEYESGGHFAAWERPEAVVKDLRKMFGKSGGAYGVVAEKDGYEP</sequence>
<feature type="non-terminal residue" evidence="1">
    <location>
        <position position="1"/>
    </location>
</feature>
<organism evidence="1 2">
    <name type="scientific">Coniosporium uncinatum</name>
    <dbReference type="NCBI Taxonomy" id="93489"/>
    <lineage>
        <taxon>Eukaryota</taxon>
        <taxon>Fungi</taxon>
        <taxon>Dikarya</taxon>
        <taxon>Ascomycota</taxon>
        <taxon>Pezizomycotina</taxon>
        <taxon>Dothideomycetes</taxon>
        <taxon>Dothideomycetes incertae sedis</taxon>
        <taxon>Coniosporium</taxon>
    </lineage>
</organism>